<dbReference type="SUPFAM" id="SSF55874">
    <property type="entry name" value="ATPase domain of HSP90 chaperone/DNA topoisomerase II/histidine kinase"/>
    <property type="match status" value="1"/>
</dbReference>
<keyword evidence="5 13" id="KW-0597">Phosphoprotein</keyword>
<proteinExistence type="predicted"/>
<dbReference type="Pfam" id="PF00512">
    <property type="entry name" value="HisKA"/>
    <property type="match status" value="1"/>
</dbReference>
<reference evidence="18 19" key="1">
    <citation type="submission" date="2018-10" db="EMBL/GenBank/DDBJ databases">
        <title>Genomic Encyclopedia of Archaeal and Bacterial Type Strains, Phase II (KMG-II): from individual species to whole genera.</title>
        <authorList>
            <person name="Goeker M."/>
        </authorList>
    </citation>
    <scope>NUCLEOTIDE SEQUENCE [LARGE SCALE GENOMIC DNA]</scope>
    <source>
        <strain evidence="18 19">DSM 23424</strain>
    </source>
</reference>
<comment type="catalytic activity">
    <reaction evidence="1">
        <text>ATP + protein L-histidine = ADP + protein N-phospho-L-histidine.</text>
        <dbReference type="EC" id="2.7.13.3"/>
    </reaction>
</comment>
<dbReference type="Gene3D" id="1.10.287.130">
    <property type="match status" value="1"/>
</dbReference>
<dbReference type="InterPro" id="IPR004358">
    <property type="entry name" value="Sig_transdc_His_kin-like_C"/>
</dbReference>
<dbReference type="SUPFAM" id="SSF47226">
    <property type="entry name" value="Histidine-containing phosphotransfer domain, HPT domain"/>
    <property type="match status" value="1"/>
</dbReference>
<evidence type="ECO:0000313" key="19">
    <source>
        <dbReference type="Proteomes" id="UP000271339"/>
    </source>
</evidence>
<dbReference type="Proteomes" id="UP000271339">
    <property type="component" value="Unassembled WGS sequence"/>
</dbReference>
<dbReference type="PANTHER" id="PTHR45339:SF1">
    <property type="entry name" value="HYBRID SIGNAL TRANSDUCTION HISTIDINE KINASE J"/>
    <property type="match status" value="1"/>
</dbReference>
<evidence type="ECO:0000256" key="14">
    <source>
        <dbReference type="SAM" id="Phobius"/>
    </source>
</evidence>
<dbReference type="PROSITE" id="PS50109">
    <property type="entry name" value="HIS_KIN"/>
    <property type="match status" value="1"/>
</dbReference>
<feature type="domain" description="HPt" evidence="17">
    <location>
        <begin position="723"/>
        <end position="817"/>
    </location>
</feature>
<keyword evidence="18" id="KW-0418">Kinase</keyword>
<dbReference type="SMART" id="SM00387">
    <property type="entry name" value="HATPase_c"/>
    <property type="match status" value="1"/>
</dbReference>
<dbReference type="InterPro" id="IPR003594">
    <property type="entry name" value="HATPase_dom"/>
</dbReference>
<keyword evidence="4" id="KW-1003">Cell membrane</keyword>
<comment type="subcellular location">
    <subcellularLocation>
        <location evidence="2">Cell membrane</location>
        <topology evidence="2">Multi-pass membrane protein</topology>
    </subcellularLocation>
</comment>
<keyword evidence="6 14" id="KW-0812">Transmembrane</keyword>
<evidence type="ECO:0000256" key="10">
    <source>
        <dbReference type="ARBA" id="ARBA00023012"/>
    </source>
</evidence>
<keyword evidence="10" id="KW-0902">Two-component regulatory system</keyword>
<evidence type="ECO:0000256" key="2">
    <source>
        <dbReference type="ARBA" id="ARBA00004651"/>
    </source>
</evidence>
<dbReference type="SMART" id="SM00448">
    <property type="entry name" value="REC"/>
    <property type="match status" value="1"/>
</dbReference>
<evidence type="ECO:0000256" key="11">
    <source>
        <dbReference type="ARBA" id="ARBA00023136"/>
    </source>
</evidence>
<comment type="caution">
    <text evidence="18">The sequence shown here is derived from an EMBL/GenBank/DDBJ whole genome shotgun (WGS) entry which is preliminary data.</text>
</comment>
<dbReference type="PANTHER" id="PTHR45339">
    <property type="entry name" value="HYBRID SIGNAL TRANSDUCTION HISTIDINE KINASE J"/>
    <property type="match status" value="1"/>
</dbReference>
<dbReference type="EC" id="2.7.13.3" evidence="3"/>
<dbReference type="SUPFAM" id="SSF47384">
    <property type="entry name" value="Homodimeric domain of signal transducing histidine kinase"/>
    <property type="match status" value="1"/>
</dbReference>
<evidence type="ECO:0000256" key="5">
    <source>
        <dbReference type="ARBA" id="ARBA00022553"/>
    </source>
</evidence>
<evidence type="ECO:0000256" key="12">
    <source>
        <dbReference type="PROSITE-ProRule" id="PRU00110"/>
    </source>
</evidence>
<keyword evidence="9 14" id="KW-1133">Transmembrane helix</keyword>
<accession>A0A3L9Z7A6</accession>
<keyword evidence="8" id="KW-0067">ATP-binding</keyword>
<keyword evidence="11 14" id="KW-0472">Membrane</keyword>
<dbReference type="Pfam" id="PF00072">
    <property type="entry name" value="Response_reg"/>
    <property type="match status" value="1"/>
</dbReference>
<evidence type="ECO:0000259" key="15">
    <source>
        <dbReference type="PROSITE" id="PS50109"/>
    </source>
</evidence>
<dbReference type="InterPro" id="IPR005467">
    <property type="entry name" value="His_kinase_dom"/>
</dbReference>
<sequence>MNRLKNKFTFKIILSYLVIGSLALVASMFIYSEYEKYVSNTSETSLDEKFIETGTLINSVYETDGFSRIALLTQSDDDFDTYQLKVDSLFAQIEMIKKLSANEYQVKQLDCVRTLLVEKNKNIEQLRLLQITSSKDSSLDDILYEIKKLEESIGKTSMKEMINNPSKLSKKQQEFWQSYTDWFNSDVLKDDNKVKANTVDSMLTASRYIVREAKRENSKIRKSLEEKQNELIGNDLTISEQLRKIIAALDTEIKRNKKAEEANRIIAIERTSSVLRIVGIIGGLVILLFSYLIITDFFKAEKLKRILQEEKHYSDDLLKSREQLISTVSHDLKTPLNTILGYSELVVNTSLTDKQRHYVKQIASSSNFVTKLVDDLLDFSKLEAGKLTIEEIPFSLENLINQTAKASKELHIDKEVVLKVYVDDDLKDSLFIGDPLRLQQILNNLIGNAFKFTEKGSITVKASKGTVKGDTILAQISVQDTGIGISEEKIQSIFKEFTQAEVDTAKRFGGYGLGLAISKKLSELLHGKLIAESVLGKGSTFTLQIPLKISKKTYTAHKPKNTIQTFELKALVFDDDQSMLRLLEEVLLQMGIESTTCTDLQKAQNTEALEFDFVLTDIQMPNMDGFELLTKMKNGALEAYKDQPIIAMTGNREIGKAIYLEKGFAEMLRKPFSKEQLIDALIKLFPEKVSLKSINSSEAISETPQNNNTNIYNLTLLKSFVSDKDALCKLLKDYLKETEEDRIRLEQAISTNNYEAISNVSHKMLTMKRQLEAKKIIPILEQLEHATPQNLPEKKLKKLVGSLHKELNVLVEEIESEIS</sequence>
<dbReference type="Gene3D" id="3.30.565.10">
    <property type="entry name" value="Histidine kinase-like ATPase, C-terminal domain"/>
    <property type="match status" value="1"/>
</dbReference>
<evidence type="ECO:0000256" key="8">
    <source>
        <dbReference type="ARBA" id="ARBA00022840"/>
    </source>
</evidence>
<dbReference type="Pfam" id="PF02518">
    <property type="entry name" value="HATPase_c"/>
    <property type="match status" value="1"/>
</dbReference>
<feature type="transmembrane region" description="Helical" evidence="14">
    <location>
        <begin position="12"/>
        <end position="31"/>
    </location>
</feature>
<dbReference type="GO" id="GO:0000155">
    <property type="term" value="F:phosphorelay sensor kinase activity"/>
    <property type="evidence" value="ECO:0007669"/>
    <property type="project" value="InterPro"/>
</dbReference>
<evidence type="ECO:0000256" key="9">
    <source>
        <dbReference type="ARBA" id="ARBA00022989"/>
    </source>
</evidence>
<dbReference type="FunFam" id="3.30.565.10:FF:000010">
    <property type="entry name" value="Sensor histidine kinase RcsC"/>
    <property type="match status" value="1"/>
</dbReference>
<protein>
    <recommendedName>
        <fullName evidence="3">histidine kinase</fullName>
        <ecNumber evidence="3">2.7.13.3</ecNumber>
    </recommendedName>
</protein>
<evidence type="ECO:0000313" key="18">
    <source>
        <dbReference type="EMBL" id="RMA66318.1"/>
    </source>
</evidence>
<dbReference type="InterPro" id="IPR001789">
    <property type="entry name" value="Sig_transdc_resp-reg_receiver"/>
</dbReference>
<dbReference type="InterPro" id="IPR036890">
    <property type="entry name" value="HATPase_C_sf"/>
</dbReference>
<feature type="modified residue" description="4-aspartylphosphate" evidence="13">
    <location>
        <position position="617"/>
    </location>
</feature>
<evidence type="ECO:0000256" key="7">
    <source>
        <dbReference type="ARBA" id="ARBA00022741"/>
    </source>
</evidence>
<dbReference type="GO" id="GO:0005886">
    <property type="term" value="C:plasma membrane"/>
    <property type="evidence" value="ECO:0007669"/>
    <property type="project" value="UniProtKB-SubCell"/>
</dbReference>
<evidence type="ECO:0000259" key="16">
    <source>
        <dbReference type="PROSITE" id="PS50110"/>
    </source>
</evidence>
<dbReference type="InterPro" id="IPR011006">
    <property type="entry name" value="CheY-like_superfamily"/>
</dbReference>
<dbReference type="Gene3D" id="1.20.120.160">
    <property type="entry name" value="HPT domain"/>
    <property type="match status" value="1"/>
</dbReference>
<evidence type="ECO:0000256" key="13">
    <source>
        <dbReference type="PROSITE-ProRule" id="PRU00169"/>
    </source>
</evidence>
<dbReference type="RefSeq" id="WP_121906317.1">
    <property type="nucleotide sequence ID" value="NZ_REFC01000011.1"/>
</dbReference>
<evidence type="ECO:0000259" key="17">
    <source>
        <dbReference type="PROSITE" id="PS50894"/>
    </source>
</evidence>
<feature type="domain" description="Histidine kinase" evidence="15">
    <location>
        <begin position="327"/>
        <end position="549"/>
    </location>
</feature>
<gene>
    <name evidence="18" type="ORF">BXY75_0740</name>
</gene>
<dbReference type="PROSITE" id="PS50110">
    <property type="entry name" value="RESPONSE_REGULATORY"/>
    <property type="match status" value="1"/>
</dbReference>
<dbReference type="Gene3D" id="3.40.50.2300">
    <property type="match status" value="1"/>
</dbReference>
<dbReference type="GO" id="GO:0005524">
    <property type="term" value="F:ATP binding"/>
    <property type="evidence" value="ECO:0007669"/>
    <property type="project" value="UniProtKB-KW"/>
</dbReference>
<dbReference type="EMBL" id="REFC01000011">
    <property type="protein sequence ID" value="RMA66318.1"/>
    <property type="molecule type" value="Genomic_DNA"/>
</dbReference>
<dbReference type="SUPFAM" id="SSF52172">
    <property type="entry name" value="CheY-like"/>
    <property type="match status" value="1"/>
</dbReference>
<dbReference type="InterPro" id="IPR008207">
    <property type="entry name" value="Sig_transdc_His_kin_Hpt_dom"/>
</dbReference>
<evidence type="ECO:0000256" key="3">
    <source>
        <dbReference type="ARBA" id="ARBA00012438"/>
    </source>
</evidence>
<dbReference type="AlphaFoldDB" id="A0A3L9Z7A6"/>
<name>A0A3L9Z7A6_9FLAO</name>
<dbReference type="PRINTS" id="PR00344">
    <property type="entry name" value="BCTRLSENSOR"/>
</dbReference>
<feature type="modified residue" description="Phosphohistidine" evidence="12">
    <location>
        <position position="762"/>
    </location>
</feature>
<keyword evidence="19" id="KW-1185">Reference proteome</keyword>
<keyword evidence="7" id="KW-0547">Nucleotide-binding</keyword>
<evidence type="ECO:0000256" key="4">
    <source>
        <dbReference type="ARBA" id="ARBA00022475"/>
    </source>
</evidence>
<evidence type="ECO:0000256" key="6">
    <source>
        <dbReference type="ARBA" id="ARBA00022692"/>
    </source>
</evidence>
<dbReference type="SMART" id="SM00388">
    <property type="entry name" value="HisKA"/>
    <property type="match status" value="1"/>
</dbReference>
<feature type="transmembrane region" description="Helical" evidence="14">
    <location>
        <begin position="274"/>
        <end position="294"/>
    </location>
</feature>
<dbReference type="OrthoDB" id="1046984at2"/>
<dbReference type="InterPro" id="IPR003661">
    <property type="entry name" value="HisK_dim/P_dom"/>
</dbReference>
<dbReference type="PROSITE" id="PS50894">
    <property type="entry name" value="HPT"/>
    <property type="match status" value="1"/>
</dbReference>
<evidence type="ECO:0000256" key="1">
    <source>
        <dbReference type="ARBA" id="ARBA00000085"/>
    </source>
</evidence>
<keyword evidence="18" id="KW-0808">Transferase</keyword>
<dbReference type="CDD" id="cd16922">
    <property type="entry name" value="HATPase_EvgS-ArcB-TorS-like"/>
    <property type="match status" value="1"/>
</dbReference>
<dbReference type="CDD" id="cd17546">
    <property type="entry name" value="REC_hyHK_CKI1_RcsC-like"/>
    <property type="match status" value="1"/>
</dbReference>
<organism evidence="18 19">
    <name type="scientific">Ulvibacter antarcticus</name>
    <dbReference type="NCBI Taxonomy" id="442714"/>
    <lineage>
        <taxon>Bacteria</taxon>
        <taxon>Pseudomonadati</taxon>
        <taxon>Bacteroidota</taxon>
        <taxon>Flavobacteriia</taxon>
        <taxon>Flavobacteriales</taxon>
        <taxon>Flavobacteriaceae</taxon>
        <taxon>Ulvibacter</taxon>
    </lineage>
</organism>
<dbReference type="InterPro" id="IPR036641">
    <property type="entry name" value="HPT_dom_sf"/>
</dbReference>
<feature type="domain" description="Response regulatory" evidence="16">
    <location>
        <begin position="569"/>
        <end position="685"/>
    </location>
</feature>
<dbReference type="InterPro" id="IPR036097">
    <property type="entry name" value="HisK_dim/P_sf"/>
</dbReference>
<dbReference type="CDD" id="cd00082">
    <property type="entry name" value="HisKA"/>
    <property type="match status" value="1"/>
</dbReference>